<proteinExistence type="predicted"/>
<gene>
    <name evidence="2" type="ORF">SVUK_LOCUS7935</name>
</gene>
<dbReference type="GO" id="GO:0004672">
    <property type="term" value="F:protein kinase activity"/>
    <property type="evidence" value="ECO:0007669"/>
    <property type="project" value="InterPro"/>
</dbReference>
<keyword evidence="3" id="KW-1185">Reference proteome</keyword>
<dbReference type="InterPro" id="IPR011009">
    <property type="entry name" value="Kinase-like_dom_sf"/>
</dbReference>
<dbReference type="EMBL" id="UYYB01028005">
    <property type="protein sequence ID" value="VDM72937.1"/>
    <property type="molecule type" value="Genomic_DNA"/>
</dbReference>
<protein>
    <recommendedName>
        <fullName evidence="1">Serine-threonine/tyrosine-protein kinase catalytic domain-containing protein</fullName>
    </recommendedName>
</protein>
<sequence>MGFSNIRKINFHKLFSTVVDLIANKNYSNLSLPIPETAPDGLKMLMRQCWSTTPRNRPSFTQCLKYMDILYAEFKEMGDEEFFRRSAKWRADAANIVYPATITKGEALNFAERECGKL</sequence>
<feature type="domain" description="Serine-threonine/tyrosine-protein kinase catalytic" evidence="1">
    <location>
        <begin position="27"/>
        <end position="65"/>
    </location>
</feature>
<dbReference type="Gene3D" id="1.10.510.10">
    <property type="entry name" value="Transferase(Phosphotransferase) domain 1"/>
    <property type="match status" value="1"/>
</dbReference>
<organism evidence="2 3">
    <name type="scientific">Strongylus vulgaris</name>
    <name type="common">Blood worm</name>
    <dbReference type="NCBI Taxonomy" id="40348"/>
    <lineage>
        <taxon>Eukaryota</taxon>
        <taxon>Metazoa</taxon>
        <taxon>Ecdysozoa</taxon>
        <taxon>Nematoda</taxon>
        <taxon>Chromadorea</taxon>
        <taxon>Rhabditida</taxon>
        <taxon>Rhabditina</taxon>
        <taxon>Rhabditomorpha</taxon>
        <taxon>Strongyloidea</taxon>
        <taxon>Strongylidae</taxon>
        <taxon>Strongylus</taxon>
    </lineage>
</organism>
<name>A0A3P7J9T6_STRVU</name>
<evidence type="ECO:0000259" key="1">
    <source>
        <dbReference type="Pfam" id="PF07714"/>
    </source>
</evidence>
<dbReference type="AlphaFoldDB" id="A0A3P7J9T6"/>
<dbReference type="Proteomes" id="UP000270094">
    <property type="component" value="Unassembled WGS sequence"/>
</dbReference>
<reference evidence="2 3" key="1">
    <citation type="submission" date="2018-11" db="EMBL/GenBank/DDBJ databases">
        <authorList>
            <consortium name="Pathogen Informatics"/>
        </authorList>
    </citation>
    <scope>NUCLEOTIDE SEQUENCE [LARGE SCALE GENOMIC DNA]</scope>
</reference>
<feature type="non-terminal residue" evidence="2">
    <location>
        <position position="118"/>
    </location>
</feature>
<dbReference type="InterPro" id="IPR001245">
    <property type="entry name" value="Ser-Thr/Tyr_kinase_cat_dom"/>
</dbReference>
<dbReference type="Pfam" id="PF07714">
    <property type="entry name" value="PK_Tyr_Ser-Thr"/>
    <property type="match status" value="1"/>
</dbReference>
<dbReference type="OrthoDB" id="5842937at2759"/>
<evidence type="ECO:0000313" key="3">
    <source>
        <dbReference type="Proteomes" id="UP000270094"/>
    </source>
</evidence>
<accession>A0A3P7J9T6</accession>
<evidence type="ECO:0000313" key="2">
    <source>
        <dbReference type="EMBL" id="VDM72937.1"/>
    </source>
</evidence>
<dbReference type="SUPFAM" id="SSF56112">
    <property type="entry name" value="Protein kinase-like (PK-like)"/>
    <property type="match status" value="1"/>
</dbReference>